<comment type="caution">
    <text evidence="3">The sequence shown here is derived from an EMBL/GenBank/DDBJ whole genome shotgun (WGS) entry which is preliminary data.</text>
</comment>
<feature type="coiled-coil region" evidence="1">
    <location>
        <begin position="531"/>
        <end position="599"/>
    </location>
</feature>
<feature type="domain" description="Rad50/SbcC-type AAA" evidence="2">
    <location>
        <begin position="5"/>
        <end position="59"/>
    </location>
</feature>
<keyword evidence="4" id="KW-1185">Reference proteome</keyword>
<dbReference type="SUPFAM" id="SSF52540">
    <property type="entry name" value="P-loop containing nucleoside triphosphate hydrolases"/>
    <property type="match status" value="1"/>
</dbReference>
<dbReference type="RefSeq" id="WP_088605063.1">
    <property type="nucleotide sequence ID" value="NZ_NJIH01000011.1"/>
</dbReference>
<proteinExistence type="predicted"/>
<sequence length="879" mass="98689">MKLCSLRVEHLRQFRQPLQVRDLGPGINVFTGPNESGKSTLVRAIRAAFFERHKSNSVDDLQPWGDSSAAPSVQLEFDWQGARWKLSKSFLKHKRCDLDIAGQRLNGDEAEEKLAELLGYQLPGRGASKAEHWGIPGLLWIEQGCGQDIREPLGYASGYLKSVLGASLGEVASSAGDEIIAQVERQRAVLLTATGRPTGDYADIQRRYIDTEAQLREADAAIATYRQQVDRLGELRRQQEEDAPRPWEAYRQQALQARERLAEVRGWQQAQQQEEKDLQHCTGNQRLCREQLASFARQQEDLALRAAELKKAEQALGDRQAQRSAIEARQVAAQAAYHQADETLKLARRHARRAALAGELAQADRELSGLDDKLNQARTLQAELLGWQGQLQANPLDAAALKRLRAQSQRLGELEIAQQAVATRLQFELLPAQHIRLGEEDLVGQGQRLLLEPVDINIPGTGRLRIQPGGEDIADLARRRQAAQDGFAALLGEFRVDSLAQAEERAEQRRALQEDIRRGELQLGHSAPKGVDELHNQQALLRQRRQAIEQELAGLPEPDANTIDAATAELALEQAREQLKNAEQAASRYETEHSLALQAVHNAQAEWQRLQDSVQAPGRQQQEKEIADRLIDLQAREGTLRRSMDLRRQQIEAANPDILDQDIKRFSGTADALEDAARRRALELAGLQSKLEALGANDLEERRAELARQFEYMGRRRGELDQRAAALQLLLDLLRAKRQALTRRIQAPLQRHLNHYLQLLFPQARLSVNEDLLPQQLVRAIDGHEEHGDFDALSFGAREQMGLISRLAYADLLKEAGRPTLIILDDALVHSDPPRLAQMKRILFDAAQRHQILLFTCHPDNWRDLGVAPISMQSLQAAD</sequence>
<feature type="coiled-coil region" evidence="1">
    <location>
        <begin position="353"/>
        <end position="380"/>
    </location>
</feature>
<evidence type="ECO:0000259" key="2">
    <source>
        <dbReference type="Pfam" id="PF13476"/>
    </source>
</evidence>
<evidence type="ECO:0000313" key="3">
    <source>
        <dbReference type="EMBL" id="OWT56186.1"/>
    </source>
</evidence>
<dbReference type="Gene3D" id="3.40.50.300">
    <property type="entry name" value="P-loop containing nucleotide triphosphate hydrolases"/>
    <property type="match status" value="2"/>
</dbReference>
<keyword evidence="1" id="KW-0175">Coiled coil</keyword>
<dbReference type="GO" id="GO:0006302">
    <property type="term" value="P:double-strand break repair"/>
    <property type="evidence" value="ECO:0007669"/>
    <property type="project" value="InterPro"/>
</dbReference>
<dbReference type="EMBL" id="NJIH01000011">
    <property type="protein sequence ID" value="OWT56186.1"/>
    <property type="molecule type" value="Genomic_DNA"/>
</dbReference>
<reference evidence="4" key="1">
    <citation type="submission" date="2017-06" db="EMBL/GenBank/DDBJ databases">
        <title>Herbaspirillum phytohormonus sp. nov., isolated from the root nodule of Robinia pseudoacacia in lead-zinc mine.</title>
        <authorList>
            <person name="Fan M."/>
            <person name="Lin Y."/>
        </authorList>
    </citation>
    <scope>NUCLEOTIDE SEQUENCE [LARGE SCALE GENOMIC DNA]</scope>
    <source>
        <strain evidence="4">SC-089</strain>
    </source>
</reference>
<dbReference type="InterPro" id="IPR038729">
    <property type="entry name" value="Rad50/SbcC_AAA"/>
</dbReference>
<dbReference type="AlphaFoldDB" id="A0A225M4Y7"/>
<dbReference type="PANTHER" id="PTHR41259:SF1">
    <property type="entry name" value="DOUBLE-STRAND BREAK REPAIR RAD50 ATPASE, PUTATIVE-RELATED"/>
    <property type="match status" value="1"/>
</dbReference>
<gene>
    <name evidence="3" type="ORF">CEY11_19345</name>
</gene>
<dbReference type="GO" id="GO:0016887">
    <property type="term" value="F:ATP hydrolysis activity"/>
    <property type="evidence" value="ECO:0007669"/>
    <property type="project" value="InterPro"/>
</dbReference>
<feature type="coiled-coil region" evidence="1">
    <location>
        <begin position="201"/>
        <end position="242"/>
    </location>
</feature>
<dbReference type="Proteomes" id="UP000214603">
    <property type="component" value="Unassembled WGS sequence"/>
</dbReference>
<dbReference type="PANTHER" id="PTHR41259">
    <property type="entry name" value="DOUBLE-STRAND BREAK REPAIR RAD50 ATPASE, PUTATIVE-RELATED"/>
    <property type="match status" value="1"/>
</dbReference>
<protein>
    <submittedName>
        <fullName evidence="3">GTP-binding protein</fullName>
    </submittedName>
</protein>
<organism evidence="3 4">
    <name type="scientific">Candidimonas nitroreducens</name>
    <dbReference type="NCBI Taxonomy" id="683354"/>
    <lineage>
        <taxon>Bacteria</taxon>
        <taxon>Pseudomonadati</taxon>
        <taxon>Pseudomonadota</taxon>
        <taxon>Betaproteobacteria</taxon>
        <taxon>Burkholderiales</taxon>
        <taxon>Alcaligenaceae</taxon>
        <taxon>Candidimonas</taxon>
    </lineage>
</organism>
<accession>A0A225M4Y7</accession>
<dbReference type="InterPro" id="IPR027417">
    <property type="entry name" value="P-loop_NTPase"/>
</dbReference>
<dbReference type="Pfam" id="PF13476">
    <property type="entry name" value="AAA_23"/>
    <property type="match status" value="1"/>
</dbReference>
<evidence type="ECO:0000313" key="4">
    <source>
        <dbReference type="Proteomes" id="UP000214603"/>
    </source>
</evidence>
<name>A0A225M4Y7_9BURK</name>
<evidence type="ECO:0000256" key="1">
    <source>
        <dbReference type="SAM" id="Coils"/>
    </source>
</evidence>
<dbReference type="OrthoDB" id="9764467at2"/>